<keyword evidence="1" id="KW-0732">Signal</keyword>
<reference evidence="7" key="1">
    <citation type="submission" date="2025-08" db="UniProtKB">
        <authorList>
            <consortium name="Ensembl"/>
        </authorList>
    </citation>
    <scope>IDENTIFICATION</scope>
</reference>
<dbReference type="OMA" id="IDRTIHE"/>
<feature type="disulfide bond" evidence="5">
    <location>
        <begin position="211"/>
        <end position="221"/>
    </location>
</feature>
<feature type="domain" description="SRCR" evidence="6">
    <location>
        <begin position="51"/>
        <end position="150"/>
    </location>
</feature>
<dbReference type="SUPFAM" id="SSF56487">
    <property type="entry name" value="SRCR-like"/>
    <property type="match status" value="3"/>
</dbReference>
<evidence type="ECO:0000256" key="3">
    <source>
        <dbReference type="ARBA" id="ARBA00023157"/>
    </source>
</evidence>
<evidence type="ECO:0000259" key="6">
    <source>
        <dbReference type="PROSITE" id="PS50287"/>
    </source>
</evidence>
<protein>
    <recommendedName>
        <fullName evidence="6">SRCR domain-containing protein</fullName>
    </recommendedName>
</protein>
<dbReference type="AlphaFoldDB" id="A0A3Q4GPH3"/>
<evidence type="ECO:0000256" key="5">
    <source>
        <dbReference type="PROSITE-ProRule" id="PRU00196"/>
    </source>
</evidence>
<dbReference type="Gene3D" id="3.10.250.10">
    <property type="entry name" value="SRCR-like domain"/>
    <property type="match status" value="3"/>
</dbReference>
<sequence length="286" mass="31224">MTLCFLLEPDRIRLVGGANHCEGILELKHVGDWKPVFIRHWNLKAAAPDDVRLVGGANLCAGTVEVKHLGEWRPVEESDWTLKAAAVVCEHLDCGSAVSVEQRQKSLTLVWQLQPDCVQSGSALRECVSSNLSFFVLDLTCSESVRVVGGVSPCAGILEVKLGDWKPVFVPNWNLKQAAVICEHLGCGSAVSLRITTKSLARLPTRIKPECVQSFSAVRECVTSVYSLNILDFTCSGRSSITSSVPSKLTLINLFGSTPTVSTPTTKYTGFSRCQFPNDKVNRFLD</sequence>
<evidence type="ECO:0000313" key="7">
    <source>
        <dbReference type="Ensembl" id="ENSNBRP00000011625.1"/>
    </source>
</evidence>
<dbReference type="Pfam" id="PF00530">
    <property type="entry name" value="SRCR"/>
    <property type="match status" value="2"/>
</dbReference>
<dbReference type="PANTHER" id="PTHR19331">
    <property type="entry name" value="SCAVENGER RECEPTOR DOMAIN-CONTAINING"/>
    <property type="match status" value="1"/>
</dbReference>
<dbReference type="Ensembl" id="ENSNBRT00000011956.1">
    <property type="protein sequence ID" value="ENSNBRP00000011625.1"/>
    <property type="gene ID" value="ENSNBRG00000009070.1"/>
</dbReference>
<dbReference type="PRINTS" id="PR00258">
    <property type="entry name" value="SPERACTRCPTR"/>
</dbReference>
<comment type="caution">
    <text evidence="5">Lacks conserved residue(s) required for the propagation of feature annotation.</text>
</comment>
<evidence type="ECO:0000256" key="2">
    <source>
        <dbReference type="ARBA" id="ARBA00022737"/>
    </source>
</evidence>
<keyword evidence="8" id="KW-1185">Reference proteome</keyword>
<proteinExistence type="predicted"/>
<dbReference type="PROSITE" id="PS50287">
    <property type="entry name" value="SRCR_2"/>
    <property type="match status" value="3"/>
</dbReference>
<organism evidence="7 8">
    <name type="scientific">Neolamprologus brichardi</name>
    <name type="common">Fairy cichlid</name>
    <name type="synonym">Lamprologus brichardi</name>
    <dbReference type="NCBI Taxonomy" id="32507"/>
    <lineage>
        <taxon>Eukaryota</taxon>
        <taxon>Metazoa</taxon>
        <taxon>Chordata</taxon>
        <taxon>Craniata</taxon>
        <taxon>Vertebrata</taxon>
        <taxon>Euteleostomi</taxon>
        <taxon>Actinopterygii</taxon>
        <taxon>Neopterygii</taxon>
        <taxon>Teleostei</taxon>
        <taxon>Neoteleostei</taxon>
        <taxon>Acanthomorphata</taxon>
        <taxon>Ovalentaria</taxon>
        <taxon>Cichlomorphae</taxon>
        <taxon>Cichliformes</taxon>
        <taxon>Cichlidae</taxon>
        <taxon>African cichlids</taxon>
        <taxon>Pseudocrenilabrinae</taxon>
        <taxon>Lamprologini</taxon>
        <taxon>Neolamprologus</taxon>
    </lineage>
</organism>
<dbReference type="GeneTree" id="ENSGT00940000157963"/>
<dbReference type="GO" id="GO:0016020">
    <property type="term" value="C:membrane"/>
    <property type="evidence" value="ECO:0007669"/>
    <property type="project" value="InterPro"/>
</dbReference>
<dbReference type="InterPro" id="IPR001190">
    <property type="entry name" value="SRCR"/>
</dbReference>
<keyword evidence="2" id="KW-0677">Repeat</keyword>
<feature type="domain" description="SRCR" evidence="6">
    <location>
        <begin position="145"/>
        <end position="248"/>
    </location>
</feature>
<reference evidence="7" key="2">
    <citation type="submission" date="2025-09" db="UniProtKB">
        <authorList>
            <consortium name="Ensembl"/>
        </authorList>
    </citation>
    <scope>IDENTIFICATION</scope>
</reference>
<accession>A0A3Q4GPH3</accession>
<dbReference type="InterPro" id="IPR036772">
    <property type="entry name" value="SRCR-like_dom_sf"/>
</dbReference>
<dbReference type="SMART" id="SM00202">
    <property type="entry name" value="SR"/>
    <property type="match status" value="2"/>
</dbReference>
<evidence type="ECO:0000256" key="1">
    <source>
        <dbReference type="ARBA" id="ARBA00022729"/>
    </source>
</evidence>
<feature type="domain" description="SRCR" evidence="6">
    <location>
        <begin position="12"/>
        <end position="46"/>
    </location>
</feature>
<keyword evidence="3 5" id="KW-1015">Disulfide bond</keyword>
<feature type="disulfide bond" evidence="5">
    <location>
        <begin position="117"/>
        <end position="127"/>
    </location>
</feature>
<name>A0A3Q4GPH3_NEOBR</name>
<keyword evidence="4" id="KW-0325">Glycoprotein</keyword>
<evidence type="ECO:0000256" key="4">
    <source>
        <dbReference type="ARBA" id="ARBA00023180"/>
    </source>
</evidence>
<dbReference type="Bgee" id="ENSNBRG00000009070">
    <property type="expression patterns" value="Expressed in zone of skin and 6 other cell types or tissues"/>
</dbReference>
<dbReference type="PANTHER" id="PTHR19331:SF465">
    <property type="entry name" value="EGG PEPTIDE SPERACT RECEPTOR"/>
    <property type="match status" value="1"/>
</dbReference>
<dbReference type="Proteomes" id="UP000261580">
    <property type="component" value="Unassembled WGS sequence"/>
</dbReference>
<evidence type="ECO:0000313" key="8">
    <source>
        <dbReference type="Proteomes" id="UP000261580"/>
    </source>
</evidence>